<feature type="compositionally biased region" description="Acidic residues" evidence="1">
    <location>
        <begin position="43"/>
        <end position="55"/>
    </location>
</feature>
<evidence type="ECO:0000256" key="1">
    <source>
        <dbReference type="SAM" id="MobiDB-lite"/>
    </source>
</evidence>
<comment type="caution">
    <text evidence="2">The sequence shown here is derived from an EMBL/GenBank/DDBJ whole genome shotgun (WGS) entry which is preliminary data.</text>
</comment>
<dbReference type="EMBL" id="JAHXZJ010002237">
    <property type="protein sequence ID" value="KAH0547146.1"/>
    <property type="molecule type" value="Genomic_DNA"/>
</dbReference>
<accession>A0AAV7IAQ5</accession>
<name>A0AAV7IAQ5_COTGL</name>
<evidence type="ECO:0000313" key="3">
    <source>
        <dbReference type="Proteomes" id="UP000826195"/>
    </source>
</evidence>
<feature type="compositionally biased region" description="Polar residues" evidence="1">
    <location>
        <begin position="138"/>
        <end position="151"/>
    </location>
</feature>
<dbReference type="AlphaFoldDB" id="A0AAV7IAQ5"/>
<gene>
    <name evidence="2" type="ORF">KQX54_017262</name>
</gene>
<proteinExistence type="predicted"/>
<reference evidence="2 3" key="1">
    <citation type="journal article" date="2021" name="J. Hered.">
        <title>A chromosome-level genome assembly of the parasitoid wasp, Cotesia glomerata (Hymenoptera: Braconidae).</title>
        <authorList>
            <person name="Pinto B.J."/>
            <person name="Weis J.J."/>
            <person name="Gamble T."/>
            <person name="Ode P.J."/>
            <person name="Paul R."/>
            <person name="Zaspel J.M."/>
        </authorList>
    </citation>
    <scope>NUCLEOTIDE SEQUENCE [LARGE SCALE GENOMIC DNA]</scope>
    <source>
        <strain evidence="2">CgM1</strain>
    </source>
</reference>
<protein>
    <submittedName>
        <fullName evidence="2">Uncharacterized protein</fullName>
    </submittedName>
</protein>
<feature type="compositionally biased region" description="Low complexity" evidence="1">
    <location>
        <begin position="96"/>
        <end position="130"/>
    </location>
</feature>
<dbReference type="Proteomes" id="UP000826195">
    <property type="component" value="Unassembled WGS sequence"/>
</dbReference>
<sequence length="162" mass="18187">MTCPVRKKTCFKRTWNQMEDLSIINSDGDLNPTKKRRNTYESSNEEPNNENDEEMSGYQSDCSEIVAASHHSRRKISLNKWDRVGSADSFFKRRSNFSGSSTSNNYSSSTSSLSTSSSSKYSSWSTSSVKSKPDAMETESTQRSASGNNLLNPWIPRGQIDL</sequence>
<organism evidence="2 3">
    <name type="scientific">Cotesia glomerata</name>
    <name type="common">Lepidopteran parasitic wasp</name>
    <name type="synonym">Apanteles glomeratus</name>
    <dbReference type="NCBI Taxonomy" id="32391"/>
    <lineage>
        <taxon>Eukaryota</taxon>
        <taxon>Metazoa</taxon>
        <taxon>Ecdysozoa</taxon>
        <taxon>Arthropoda</taxon>
        <taxon>Hexapoda</taxon>
        <taxon>Insecta</taxon>
        <taxon>Pterygota</taxon>
        <taxon>Neoptera</taxon>
        <taxon>Endopterygota</taxon>
        <taxon>Hymenoptera</taxon>
        <taxon>Apocrita</taxon>
        <taxon>Ichneumonoidea</taxon>
        <taxon>Braconidae</taxon>
        <taxon>Microgastrinae</taxon>
        <taxon>Cotesia</taxon>
    </lineage>
</organism>
<feature type="region of interest" description="Disordered" evidence="1">
    <location>
        <begin position="92"/>
        <end position="162"/>
    </location>
</feature>
<keyword evidence="3" id="KW-1185">Reference proteome</keyword>
<evidence type="ECO:0000313" key="2">
    <source>
        <dbReference type="EMBL" id="KAH0547146.1"/>
    </source>
</evidence>
<feature type="region of interest" description="Disordered" evidence="1">
    <location>
        <begin position="24"/>
        <end position="61"/>
    </location>
</feature>